<feature type="chain" id="PRO_5017011806" evidence="4">
    <location>
        <begin position="26"/>
        <end position="535"/>
    </location>
</feature>
<feature type="signal peptide" evidence="4">
    <location>
        <begin position="1"/>
        <end position="25"/>
    </location>
</feature>
<dbReference type="OrthoDB" id="9046151at2"/>
<dbReference type="SUPFAM" id="SSF53850">
    <property type="entry name" value="Periplasmic binding protein-like II"/>
    <property type="match status" value="1"/>
</dbReference>
<proteinExistence type="inferred from homology"/>
<comment type="similarity">
    <text evidence="1">Belongs to the bacterial solute-binding protein 5 family.</text>
</comment>
<dbReference type="InterPro" id="IPR039424">
    <property type="entry name" value="SBP_5"/>
</dbReference>
<feature type="domain" description="Solute-binding protein family 5" evidence="5">
    <location>
        <begin position="76"/>
        <end position="434"/>
    </location>
</feature>
<accession>A0A378YP99</accession>
<keyword evidence="3 4" id="KW-0732">Signal</keyword>
<evidence type="ECO:0000256" key="4">
    <source>
        <dbReference type="SAM" id="SignalP"/>
    </source>
</evidence>
<evidence type="ECO:0000313" key="7">
    <source>
        <dbReference type="Proteomes" id="UP000255467"/>
    </source>
</evidence>
<dbReference type="GO" id="GO:1904680">
    <property type="term" value="F:peptide transmembrane transporter activity"/>
    <property type="evidence" value="ECO:0007669"/>
    <property type="project" value="TreeGrafter"/>
</dbReference>
<evidence type="ECO:0000259" key="5">
    <source>
        <dbReference type="Pfam" id="PF00496"/>
    </source>
</evidence>
<evidence type="ECO:0000256" key="3">
    <source>
        <dbReference type="ARBA" id="ARBA00022729"/>
    </source>
</evidence>
<keyword evidence="2" id="KW-0813">Transport</keyword>
<evidence type="ECO:0000256" key="1">
    <source>
        <dbReference type="ARBA" id="ARBA00005695"/>
    </source>
</evidence>
<name>A0A378YP99_9NOCA</name>
<dbReference type="InterPro" id="IPR000914">
    <property type="entry name" value="SBP_5_dom"/>
</dbReference>
<dbReference type="InterPro" id="IPR030678">
    <property type="entry name" value="Peptide/Ni-bd"/>
</dbReference>
<reference evidence="6 7" key="1">
    <citation type="submission" date="2018-06" db="EMBL/GenBank/DDBJ databases">
        <authorList>
            <consortium name="Pathogen Informatics"/>
            <person name="Doyle S."/>
        </authorList>
    </citation>
    <scope>NUCLEOTIDE SEQUENCE [LARGE SCALE GENOMIC DNA]</scope>
    <source>
        <strain evidence="6 7">NCTC1934</strain>
    </source>
</reference>
<dbReference type="PROSITE" id="PS51257">
    <property type="entry name" value="PROKAR_LIPOPROTEIN"/>
    <property type="match status" value="1"/>
</dbReference>
<evidence type="ECO:0000256" key="2">
    <source>
        <dbReference type="ARBA" id="ARBA00022448"/>
    </source>
</evidence>
<dbReference type="PANTHER" id="PTHR30290">
    <property type="entry name" value="PERIPLASMIC BINDING COMPONENT OF ABC TRANSPORTER"/>
    <property type="match status" value="1"/>
</dbReference>
<dbReference type="Pfam" id="PF00496">
    <property type="entry name" value="SBP_bac_5"/>
    <property type="match status" value="1"/>
</dbReference>
<organism evidence="6 7">
    <name type="scientific">Nocardia otitidiscaviarum</name>
    <dbReference type="NCBI Taxonomy" id="1823"/>
    <lineage>
        <taxon>Bacteria</taxon>
        <taxon>Bacillati</taxon>
        <taxon>Actinomycetota</taxon>
        <taxon>Actinomycetes</taxon>
        <taxon>Mycobacteriales</taxon>
        <taxon>Nocardiaceae</taxon>
        <taxon>Nocardia</taxon>
    </lineage>
</organism>
<dbReference type="PIRSF" id="PIRSF002741">
    <property type="entry name" value="MppA"/>
    <property type="match status" value="1"/>
</dbReference>
<dbReference type="Gene3D" id="3.10.105.10">
    <property type="entry name" value="Dipeptide-binding Protein, Domain 3"/>
    <property type="match status" value="1"/>
</dbReference>
<protein>
    <submittedName>
        <fullName evidence="6">Oligopeptide-binding protein AppA</fullName>
    </submittedName>
</protein>
<sequence>MRIGSRTSRSAGVLLALTAALSACGAPTTTDDGSLVLADGYELGGYNPIAGYGAAGEAKMYDGLLRLRGGPGLPEFDPALAVAPPVAAADATVWTVDLRPGVKFSDGTDFDAADVVATYRAILDPASASEVRSSYEMIERVDAVDSDTVRFTLRYPYAAFPTKLLIGIVPSEAVATPGPAAESPLNTAPVGTGPYRLTELTPERAVLVANEDYWDGPPAVRKVTLVYVPDDNTRAQRMAAGELDGTTLPPLLARTFADRAGMTVSANTSADWRGVSLPSGHPVTGDPAVRRALNLAVDRRAVIDNVLGGYGRPAYTPIPEVYGEAHNPTATFDFDRERAAALLDAAGWRPGPDGIRVLEGQRAAFTVMYKSTDTLRRDLAQAFASDARRIGIEVDLEGLSWDRIEPRVERDAILLGGGDEPYDPDTQAYKTLHSAYLDPAVGSVYDNASRHADPAVDAALDRARRSTDPAVRAAAYRDVQSAYIADPSYVFLAFLDHTYVTRDSNWVMSGPVLEPHTHGVAWGPWWSLHTWTRRP</sequence>
<dbReference type="CDD" id="cd08518">
    <property type="entry name" value="PBP2_NikA_DppA_OppA_like_19"/>
    <property type="match status" value="1"/>
</dbReference>
<dbReference type="GO" id="GO:0042597">
    <property type="term" value="C:periplasmic space"/>
    <property type="evidence" value="ECO:0007669"/>
    <property type="project" value="UniProtKB-ARBA"/>
</dbReference>
<dbReference type="RefSeq" id="WP_039811365.1">
    <property type="nucleotide sequence ID" value="NZ_UGRY01000002.1"/>
</dbReference>
<dbReference type="STRING" id="1406858.GCA_000710895_05219"/>
<gene>
    <name evidence="6" type="primary">appA_2</name>
    <name evidence="6" type="ORF">NCTC1934_03393</name>
</gene>
<dbReference type="AlphaFoldDB" id="A0A378YP99"/>
<dbReference type="Proteomes" id="UP000255467">
    <property type="component" value="Unassembled WGS sequence"/>
</dbReference>
<dbReference type="PANTHER" id="PTHR30290:SF9">
    <property type="entry name" value="OLIGOPEPTIDE-BINDING PROTEIN APPA"/>
    <property type="match status" value="1"/>
</dbReference>
<evidence type="ECO:0000313" key="6">
    <source>
        <dbReference type="EMBL" id="SUA78291.1"/>
    </source>
</evidence>
<dbReference type="GO" id="GO:0043190">
    <property type="term" value="C:ATP-binding cassette (ABC) transporter complex"/>
    <property type="evidence" value="ECO:0007669"/>
    <property type="project" value="InterPro"/>
</dbReference>
<dbReference type="Gene3D" id="3.40.190.10">
    <property type="entry name" value="Periplasmic binding protein-like II"/>
    <property type="match status" value="1"/>
</dbReference>
<dbReference type="GO" id="GO:0015833">
    <property type="term" value="P:peptide transport"/>
    <property type="evidence" value="ECO:0007669"/>
    <property type="project" value="TreeGrafter"/>
</dbReference>
<dbReference type="EMBL" id="UGRY01000002">
    <property type="protein sequence ID" value="SUA78291.1"/>
    <property type="molecule type" value="Genomic_DNA"/>
</dbReference>
<dbReference type="Gene3D" id="3.90.76.10">
    <property type="entry name" value="Dipeptide-binding Protein, Domain 1"/>
    <property type="match status" value="1"/>
</dbReference>
<keyword evidence="7" id="KW-1185">Reference proteome</keyword>